<keyword evidence="6" id="KW-1185">Reference proteome</keyword>
<comment type="similarity">
    <text evidence="1">Belongs to the AB hydrolase superfamily. AB hydrolase 4 family.</text>
</comment>
<dbReference type="RefSeq" id="XP_025598162.1">
    <property type="nucleotide sequence ID" value="XM_025745262.1"/>
</dbReference>
<gene>
    <name evidence="5" type="ORF">FA09DRAFT_360699</name>
</gene>
<dbReference type="OrthoDB" id="5954035at2759"/>
<dbReference type="Proteomes" id="UP000245946">
    <property type="component" value="Unassembled WGS sequence"/>
</dbReference>
<dbReference type="GeneID" id="37272806"/>
<dbReference type="PANTHER" id="PTHR10794:SF63">
    <property type="entry name" value="ALPHA_BETA HYDROLASE 1, ISOFORM A"/>
    <property type="match status" value="1"/>
</dbReference>
<dbReference type="GO" id="GO:0051792">
    <property type="term" value="P:medium-chain fatty acid biosynthetic process"/>
    <property type="evidence" value="ECO:0007669"/>
    <property type="project" value="TreeGrafter"/>
</dbReference>
<dbReference type="SUPFAM" id="SSF53474">
    <property type="entry name" value="alpha/beta-Hydrolases"/>
    <property type="match status" value="1"/>
</dbReference>
<feature type="chain" id="PRO_5016310845" evidence="3">
    <location>
        <begin position="19"/>
        <end position="595"/>
    </location>
</feature>
<dbReference type="InterPro" id="IPR000073">
    <property type="entry name" value="AB_hydrolase_1"/>
</dbReference>
<organism evidence="5 6">
    <name type="scientific">Tilletiopsis washingtonensis</name>
    <dbReference type="NCBI Taxonomy" id="58919"/>
    <lineage>
        <taxon>Eukaryota</taxon>
        <taxon>Fungi</taxon>
        <taxon>Dikarya</taxon>
        <taxon>Basidiomycota</taxon>
        <taxon>Ustilaginomycotina</taxon>
        <taxon>Exobasidiomycetes</taxon>
        <taxon>Entylomatales</taxon>
        <taxon>Entylomatales incertae sedis</taxon>
        <taxon>Tilletiopsis</taxon>
    </lineage>
</organism>
<sequence>MPLFTFLTRALPLPLAAAHPAVEHRAHRSSAAASTSSGKSSSSAALAASLLPDLLSACAALHAPFRPSPQLAAGHLQTLYSAVADTLALDAVRYERAVLLLPDGGTLSVDVATAATQRGEREARESIETVVMLHGLTGGSDESYVRHVVKHLVTRPGKRYRCAVVNSRGCANTPITSAQMYSGSKTSDARCALLFLRSRYPDSPMFGLGFSLGANIMAKLLGEDGAAAQLWGALVCAPPTDMVAGSACLEDGGALRGVYSRKMCGNLSRLAARHADTLALHAPLQVPLRTLLGTQSEEVKAAAKARGIKAGSLKWVDDILTRHVGGHQAPYGPFPFAHADDYYAEAGAINHLKGVARPLLVLNADDDPIVAPESVRAVREAMGLDEQQHETAEKGNGFIALVTTPGGGHLGWWSGLRPTRWLATPVAQWFDALASQLQGAAAREAAPAPVRPTRSVDVDVEFMPVSALPHFDITAEQEQGAHTATEARKEQKEEAARQDASPRHAWLLTHLMPEAPLLHPSASAKYEAPQEEEREKRGWQMWKGSMTIDAERPEVGFLELPSESRVAGAGCLFQAGIEVPGGGEAADQEGVMRGL</sequence>
<dbReference type="EMBL" id="KZ819293">
    <property type="protein sequence ID" value="PWN97883.1"/>
    <property type="molecule type" value="Genomic_DNA"/>
</dbReference>
<dbReference type="GO" id="GO:0008126">
    <property type="term" value="F:acetylesterase activity"/>
    <property type="evidence" value="ECO:0007669"/>
    <property type="project" value="TreeGrafter"/>
</dbReference>
<feature type="signal peptide" evidence="3">
    <location>
        <begin position="1"/>
        <end position="18"/>
    </location>
</feature>
<dbReference type="InterPro" id="IPR029058">
    <property type="entry name" value="AB_hydrolase_fold"/>
</dbReference>
<protein>
    <submittedName>
        <fullName evidence="5">Alpha/beta-hydrolase</fullName>
    </submittedName>
</protein>
<dbReference type="InterPro" id="IPR050960">
    <property type="entry name" value="AB_hydrolase_4_sf"/>
</dbReference>
<feature type="domain" description="AB hydrolase-1" evidence="4">
    <location>
        <begin position="129"/>
        <end position="222"/>
    </location>
</feature>
<proteinExistence type="inferred from homology"/>
<accession>A0A316ZCC1</accession>
<dbReference type="STRING" id="58919.A0A316ZCC1"/>
<dbReference type="Gene3D" id="3.40.50.1820">
    <property type="entry name" value="alpha/beta hydrolase"/>
    <property type="match status" value="1"/>
</dbReference>
<dbReference type="AlphaFoldDB" id="A0A316ZCC1"/>
<dbReference type="Pfam" id="PF00561">
    <property type="entry name" value="Abhydrolase_1"/>
    <property type="match status" value="1"/>
</dbReference>
<keyword evidence="3" id="KW-0732">Signal</keyword>
<dbReference type="GO" id="GO:0047372">
    <property type="term" value="F:monoacylglycerol lipase activity"/>
    <property type="evidence" value="ECO:0007669"/>
    <property type="project" value="TreeGrafter"/>
</dbReference>
<reference evidence="5 6" key="1">
    <citation type="journal article" date="2018" name="Mol. Biol. Evol.">
        <title>Broad Genomic Sampling Reveals a Smut Pathogenic Ancestry of the Fungal Clade Ustilaginomycotina.</title>
        <authorList>
            <person name="Kijpornyongpan T."/>
            <person name="Mondo S.J."/>
            <person name="Barry K."/>
            <person name="Sandor L."/>
            <person name="Lee J."/>
            <person name="Lipzen A."/>
            <person name="Pangilinan J."/>
            <person name="LaButti K."/>
            <person name="Hainaut M."/>
            <person name="Henrissat B."/>
            <person name="Grigoriev I.V."/>
            <person name="Spatafora J.W."/>
            <person name="Aime M.C."/>
        </authorList>
    </citation>
    <scope>NUCLEOTIDE SEQUENCE [LARGE SCALE GENOMIC DNA]</scope>
    <source>
        <strain evidence="5 6">MCA 4186</strain>
    </source>
</reference>
<evidence type="ECO:0000313" key="6">
    <source>
        <dbReference type="Proteomes" id="UP000245946"/>
    </source>
</evidence>
<feature type="compositionally biased region" description="Basic and acidic residues" evidence="2">
    <location>
        <begin position="485"/>
        <end position="501"/>
    </location>
</feature>
<dbReference type="GO" id="GO:0051793">
    <property type="term" value="P:medium-chain fatty acid catabolic process"/>
    <property type="evidence" value="ECO:0007669"/>
    <property type="project" value="TreeGrafter"/>
</dbReference>
<evidence type="ECO:0000259" key="4">
    <source>
        <dbReference type="Pfam" id="PF00561"/>
    </source>
</evidence>
<name>A0A316ZCC1_9BASI</name>
<evidence type="ECO:0000313" key="5">
    <source>
        <dbReference type="EMBL" id="PWN97883.1"/>
    </source>
</evidence>
<evidence type="ECO:0000256" key="1">
    <source>
        <dbReference type="ARBA" id="ARBA00010884"/>
    </source>
</evidence>
<keyword evidence="5" id="KW-0378">Hydrolase</keyword>
<feature type="region of interest" description="Disordered" evidence="2">
    <location>
        <begin position="477"/>
        <end position="501"/>
    </location>
</feature>
<evidence type="ECO:0000256" key="2">
    <source>
        <dbReference type="SAM" id="MobiDB-lite"/>
    </source>
</evidence>
<evidence type="ECO:0000256" key="3">
    <source>
        <dbReference type="SAM" id="SignalP"/>
    </source>
</evidence>
<dbReference type="PANTHER" id="PTHR10794">
    <property type="entry name" value="ABHYDROLASE DOMAIN-CONTAINING PROTEIN"/>
    <property type="match status" value="1"/>
</dbReference>